<dbReference type="AlphaFoldDB" id="A0A553SGI2"/>
<dbReference type="InterPro" id="IPR013563">
    <property type="entry name" value="Oligopep_ABC_C"/>
</dbReference>
<dbReference type="InterPro" id="IPR003439">
    <property type="entry name" value="ABC_transporter-like_ATP-bd"/>
</dbReference>
<sequence>MGNNILEVDKLQTAFKTDKGEVISVEEVTFQLEPGETIGIVGESGCGKSVTSLSIMRLLGTHGFIKKGSIKLNGKDLAQVSEAEMRKVRGNEISMIFQEPMTSLNPVFTIGNQMVELIRLHMDYSAKEAKMYAVEMLQKVGIPRAEVIIDEYPHSLSGGMRQRVMIAMALSCKPKLLIADEPTTALDVTIQAQILELMKSLKKESNTSIMMITHDLGVIAEMADKVIVMYAGQVVEEADVFTLFDEPKHPYTKGLIDSIPHLESDSDQKLYSIPGSVPTLQQMPKGCRFHTRCPYATEKCVTERPPHLAVDDNSNHKVRCWLYEEIGSKTSTHTSGSEVNV</sequence>
<dbReference type="NCBIfam" id="TIGR01727">
    <property type="entry name" value="oligo_HPY"/>
    <property type="match status" value="1"/>
</dbReference>
<comment type="subcellular location">
    <subcellularLocation>
        <location evidence="1">Cell membrane</location>
        <topology evidence="1">Peripheral membrane protein</topology>
    </subcellularLocation>
</comment>
<dbReference type="InterPro" id="IPR017871">
    <property type="entry name" value="ABC_transporter-like_CS"/>
</dbReference>
<evidence type="ECO:0000313" key="9">
    <source>
        <dbReference type="EMBL" id="TRZ36088.1"/>
    </source>
</evidence>
<dbReference type="Proteomes" id="UP000319837">
    <property type="component" value="Unassembled WGS sequence"/>
</dbReference>
<dbReference type="InterPro" id="IPR003593">
    <property type="entry name" value="AAA+_ATPase"/>
</dbReference>
<feature type="domain" description="ABC transporter" evidence="8">
    <location>
        <begin position="9"/>
        <end position="256"/>
    </location>
</feature>
<dbReference type="PROSITE" id="PS50893">
    <property type="entry name" value="ABC_TRANSPORTER_2"/>
    <property type="match status" value="1"/>
</dbReference>
<dbReference type="RefSeq" id="WP_185764610.1">
    <property type="nucleotide sequence ID" value="NZ_RIBP01000004.1"/>
</dbReference>
<dbReference type="SMART" id="SM00382">
    <property type="entry name" value="AAA"/>
    <property type="match status" value="1"/>
</dbReference>
<keyword evidence="7" id="KW-0472">Membrane</keyword>
<dbReference type="Pfam" id="PF00005">
    <property type="entry name" value="ABC_tran"/>
    <property type="match status" value="1"/>
</dbReference>
<dbReference type="GO" id="GO:0005886">
    <property type="term" value="C:plasma membrane"/>
    <property type="evidence" value="ECO:0007669"/>
    <property type="project" value="UniProtKB-SubCell"/>
</dbReference>
<dbReference type="InterPro" id="IPR050388">
    <property type="entry name" value="ABC_Ni/Peptide_Import"/>
</dbReference>
<evidence type="ECO:0000256" key="1">
    <source>
        <dbReference type="ARBA" id="ARBA00004202"/>
    </source>
</evidence>
<protein>
    <submittedName>
        <fullName evidence="9">ABC transporter ATP-binding protein</fullName>
    </submittedName>
</protein>
<dbReference type="STRING" id="1397.ABW02_09600"/>
<dbReference type="FunFam" id="3.40.50.300:FF:000016">
    <property type="entry name" value="Oligopeptide ABC transporter ATP-binding component"/>
    <property type="match status" value="1"/>
</dbReference>
<gene>
    <name evidence="9" type="ORF">CEQ21_10860</name>
</gene>
<keyword evidence="4" id="KW-1003">Cell membrane</keyword>
<keyword evidence="3" id="KW-0813">Transport</keyword>
<dbReference type="EMBL" id="RIBP01000004">
    <property type="protein sequence ID" value="TRZ36088.1"/>
    <property type="molecule type" value="Genomic_DNA"/>
</dbReference>
<comment type="caution">
    <text evidence="9">The sequence shown here is derived from an EMBL/GenBank/DDBJ whole genome shotgun (WGS) entry which is preliminary data.</text>
</comment>
<accession>A0A553SGI2</accession>
<evidence type="ECO:0000256" key="3">
    <source>
        <dbReference type="ARBA" id="ARBA00022448"/>
    </source>
</evidence>
<dbReference type="GO" id="GO:0015833">
    <property type="term" value="P:peptide transport"/>
    <property type="evidence" value="ECO:0007669"/>
    <property type="project" value="InterPro"/>
</dbReference>
<dbReference type="GO" id="GO:0016887">
    <property type="term" value="F:ATP hydrolysis activity"/>
    <property type="evidence" value="ECO:0007669"/>
    <property type="project" value="InterPro"/>
</dbReference>
<evidence type="ECO:0000256" key="2">
    <source>
        <dbReference type="ARBA" id="ARBA00005417"/>
    </source>
</evidence>
<evidence type="ECO:0000259" key="8">
    <source>
        <dbReference type="PROSITE" id="PS50893"/>
    </source>
</evidence>
<evidence type="ECO:0000313" key="10">
    <source>
        <dbReference type="Proteomes" id="UP000319837"/>
    </source>
</evidence>
<evidence type="ECO:0000256" key="6">
    <source>
        <dbReference type="ARBA" id="ARBA00022840"/>
    </source>
</evidence>
<proteinExistence type="inferred from homology"/>
<dbReference type="CDD" id="cd03257">
    <property type="entry name" value="ABC_NikE_OppD_transporters"/>
    <property type="match status" value="1"/>
</dbReference>
<dbReference type="PROSITE" id="PS00211">
    <property type="entry name" value="ABC_TRANSPORTER_1"/>
    <property type="match status" value="1"/>
</dbReference>
<dbReference type="GO" id="GO:0005524">
    <property type="term" value="F:ATP binding"/>
    <property type="evidence" value="ECO:0007669"/>
    <property type="project" value="UniProtKB-KW"/>
</dbReference>
<dbReference type="PANTHER" id="PTHR43297">
    <property type="entry name" value="OLIGOPEPTIDE TRANSPORT ATP-BINDING PROTEIN APPD"/>
    <property type="match status" value="1"/>
</dbReference>
<dbReference type="InterPro" id="IPR027417">
    <property type="entry name" value="P-loop_NTPase"/>
</dbReference>
<evidence type="ECO:0000256" key="7">
    <source>
        <dbReference type="ARBA" id="ARBA00023136"/>
    </source>
</evidence>
<dbReference type="SUPFAM" id="SSF52540">
    <property type="entry name" value="P-loop containing nucleoside triphosphate hydrolases"/>
    <property type="match status" value="1"/>
</dbReference>
<evidence type="ECO:0000256" key="4">
    <source>
        <dbReference type="ARBA" id="ARBA00022475"/>
    </source>
</evidence>
<comment type="similarity">
    <text evidence="2">Belongs to the ABC transporter superfamily.</text>
</comment>
<organism evidence="9 10">
    <name type="scientific">Niallia circulans</name>
    <name type="common">Bacillus circulans</name>
    <dbReference type="NCBI Taxonomy" id="1397"/>
    <lineage>
        <taxon>Bacteria</taxon>
        <taxon>Bacillati</taxon>
        <taxon>Bacillota</taxon>
        <taxon>Bacilli</taxon>
        <taxon>Bacillales</taxon>
        <taxon>Bacillaceae</taxon>
        <taxon>Niallia</taxon>
    </lineage>
</organism>
<dbReference type="PANTHER" id="PTHR43297:SF2">
    <property type="entry name" value="DIPEPTIDE TRANSPORT ATP-BINDING PROTEIN DPPD"/>
    <property type="match status" value="1"/>
</dbReference>
<keyword evidence="5" id="KW-0547">Nucleotide-binding</keyword>
<dbReference type="Gene3D" id="3.40.50.300">
    <property type="entry name" value="P-loop containing nucleotide triphosphate hydrolases"/>
    <property type="match status" value="1"/>
</dbReference>
<name>A0A553SGI2_NIACI</name>
<reference evidence="10" key="1">
    <citation type="submission" date="2018-10" db="EMBL/GenBank/DDBJ databases">
        <title>FDA dAtabase for Regulatory Grade micrObial Sequences (FDA-ARGOS): Supporting development and validation of Infectious Disease Dx tests.</title>
        <authorList>
            <person name="Minogue T."/>
            <person name="Wolcott M."/>
            <person name="Wasieloski L."/>
            <person name="Aguilar W."/>
            <person name="Moore D."/>
            <person name="Tallon L."/>
            <person name="Sadzewicz L."/>
            <person name="Sengamalay N."/>
            <person name="Ott S."/>
            <person name="Godinez A."/>
            <person name="Nagaraj S."/>
            <person name="Vavikolanu K."/>
            <person name="Vyas G."/>
            <person name="Nadendla S."/>
            <person name="George J."/>
            <person name="Sichtig H."/>
        </authorList>
    </citation>
    <scope>NUCLEOTIDE SEQUENCE [LARGE SCALE GENOMIC DNA]</scope>
    <source>
        <strain evidence="10">FDAARGOS_343</strain>
    </source>
</reference>
<keyword evidence="6 9" id="KW-0067">ATP-binding</keyword>
<evidence type="ECO:0000256" key="5">
    <source>
        <dbReference type="ARBA" id="ARBA00022741"/>
    </source>
</evidence>
<dbReference type="Pfam" id="PF08352">
    <property type="entry name" value="oligo_HPY"/>
    <property type="match status" value="1"/>
</dbReference>